<keyword evidence="3" id="KW-1185">Reference proteome</keyword>
<dbReference type="Proteomes" id="UP001595867">
    <property type="component" value="Unassembled WGS sequence"/>
</dbReference>
<sequence>MSVLSRPAILLASATVAASLLVAPSAAFAADTTTDLTTAGMKAAVAAVEVATETAAAQGWTSDLDLSVDLGGTTASGWQTTTTDTEHGLLSAAFAVDGQGESKVFLAEGSGTYASAGDDSRTRAALKMMGRSSVGFVFTADAELTLEHDGPTPLQLVASSISAGTKTVHDDGSTDLVFTDSTMGTVTLHADASSVLRSATTALKEEDMSLSTSVDYGYGPQTVTLPAAGETIDSATMTKGIAYLDMAGLVRNAAVSGAADTRRAFKGAKVKVATLRKLVRNDAAETNYLNGGIEVVKVKNVTSGVRVWATNPWTKKTVAYTVKASGKKVLVKKV</sequence>
<evidence type="ECO:0000256" key="1">
    <source>
        <dbReference type="SAM" id="SignalP"/>
    </source>
</evidence>
<reference evidence="3" key="1">
    <citation type="journal article" date="2019" name="Int. J. Syst. Evol. Microbiol.">
        <title>The Global Catalogue of Microorganisms (GCM) 10K type strain sequencing project: providing services to taxonomists for standard genome sequencing and annotation.</title>
        <authorList>
            <consortium name="The Broad Institute Genomics Platform"/>
            <consortium name="The Broad Institute Genome Sequencing Center for Infectious Disease"/>
            <person name="Wu L."/>
            <person name="Ma J."/>
        </authorList>
    </citation>
    <scope>NUCLEOTIDE SEQUENCE [LARGE SCALE GENOMIC DNA]</scope>
    <source>
        <strain evidence="3">TBRC 5832</strain>
    </source>
</reference>
<evidence type="ECO:0000313" key="2">
    <source>
        <dbReference type="EMBL" id="MFC4070973.1"/>
    </source>
</evidence>
<accession>A0ABV8J6R8</accession>
<dbReference type="EMBL" id="JBHSBL010000026">
    <property type="protein sequence ID" value="MFC4070973.1"/>
    <property type="molecule type" value="Genomic_DNA"/>
</dbReference>
<evidence type="ECO:0000313" key="3">
    <source>
        <dbReference type="Proteomes" id="UP001595867"/>
    </source>
</evidence>
<keyword evidence="1" id="KW-0732">Signal</keyword>
<dbReference type="RefSeq" id="WP_378071846.1">
    <property type="nucleotide sequence ID" value="NZ_JBHSBL010000026.1"/>
</dbReference>
<feature type="signal peptide" evidence="1">
    <location>
        <begin position="1"/>
        <end position="29"/>
    </location>
</feature>
<proteinExistence type="predicted"/>
<protein>
    <recommendedName>
        <fullName evidence="4">Lipoprotein</fullName>
    </recommendedName>
</protein>
<gene>
    <name evidence="2" type="ORF">ACFO0C_39100</name>
</gene>
<organism evidence="2 3">
    <name type="scientific">Actinoplanes subglobosus</name>
    <dbReference type="NCBI Taxonomy" id="1547892"/>
    <lineage>
        <taxon>Bacteria</taxon>
        <taxon>Bacillati</taxon>
        <taxon>Actinomycetota</taxon>
        <taxon>Actinomycetes</taxon>
        <taxon>Micromonosporales</taxon>
        <taxon>Micromonosporaceae</taxon>
        <taxon>Actinoplanes</taxon>
    </lineage>
</organism>
<evidence type="ECO:0008006" key="4">
    <source>
        <dbReference type="Google" id="ProtNLM"/>
    </source>
</evidence>
<name>A0ABV8J6R8_9ACTN</name>
<feature type="chain" id="PRO_5045495484" description="Lipoprotein" evidence="1">
    <location>
        <begin position="30"/>
        <end position="334"/>
    </location>
</feature>
<comment type="caution">
    <text evidence="2">The sequence shown here is derived from an EMBL/GenBank/DDBJ whole genome shotgun (WGS) entry which is preliminary data.</text>
</comment>